<name>A0ABN7IQY2_9BASI</name>
<protein>
    <submittedName>
        <fullName evidence="1">Uncharacterized protein</fullName>
    </submittedName>
</protein>
<dbReference type="EMBL" id="CAJHJG010001261">
    <property type="protein sequence ID" value="CAD6910780.1"/>
    <property type="molecule type" value="Genomic_DNA"/>
</dbReference>
<keyword evidence="2" id="KW-1185">Reference proteome</keyword>
<gene>
    <name evidence="1" type="ORF">JKIAZH3_G8923</name>
</gene>
<evidence type="ECO:0000313" key="2">
    <source>
        <dbReference type="Proteomes" id="UP000836402"/>
    </source>
</evidence>
<feature type="non-terminal residue" evidence="1">
    <location>
        <position position="163"/>
    </location>
</feature>
<organism evidence="1 2">
    <name type="scientific">Tilletia caries</name>
    <name type="common">wheat bunt fungus</name>
    <dbReference type="NCBI Taxonomy" id="13290"/>
    <lineage>
        <taxon>Eukaryota</taxon>
        <taxon>Fungi</taxon>
        <taxon>Dikarya</taxon>
        <taxon>Basidiomycota</taxon>
        <taxon>Ustilaginomycotina</taxon>
        <taxon>Exobasidiomycetes</taxon>
        <taxon>Tilletiales</taxon>
        <taxon>Tilletiaceae</taxon>
        <taxon>Tilletia</taxon>
    </lineage>
</organism>
<reference evidence="1" key="1">
    <citation type="submission" date="2020-10" db="EMBL/GenBank/DDBJ databases">
        <authorList>
            <person name="Sedaghatjoo S."/>
        </authorList>
    </citation>
    <scope>NUCLEOTIDE SEQUENCE</scope>
    <source>
        <strain evidence="1">AZH3</strain>
    </source>
</reference>
<accession>A0ABN7IQY2</accession>
<proteinExistence type="predicted"/>
<dbReference type="Proteomes" id="UP000836402">
    <property type="component" value="Unassembled WGS sequence"/>
</dbReference>
<sequence length="163" mass="17938">MHSRTQLHTRPAPVLHGFYVHDAASAPRPRLRVALRQATQSSRPSGESLQWINAPSSPTDPLPLTFASSVPTSYSKSLLRSPAPSPTSMQRPHQVIIDRKTRIQCVCTDCRPQLFSIAISSTARTIVQCTPPRSRPQPRIIVPISQPTKSYSDSALSLSFVDT</sequence>
<evidence type="ECO:0000313" key="1">
    <source>
        <dbReference type="EMBL" id="CAD6910780.1"/>
    </source>
</evidence>
<comment type="caution">
    <text evidence="1">The sequence shown here is derived from an EMBL/GenBank/DDBJ whole genome shotgun (WGS) entry which is preliminary data.</text>
</comment>